<evidence type="ECO:0000256" key="5">
    <source>
        <dbReference type="ARBA" id="ARBA00022777"/>
    </source>
</evidence>
<evidence type="ECO:0000256" key="6">
    <source>
        <dbReference type="ARBA" id="ARBA00022840"/>
    </source>
</evidence>
<feature type="domain" description="Thymidylate kinase-like" evidence="9">
    <location>
        <begin position="10"/>
        <end position="168"/>
    </location>
</feature>
<dbReference type="EC" id="2.7.4.9" evidence="8"/>
<evidence type="ECO:0000256" key="1">
    <source>
        <dbReference type="ARBA" id="ARBA00009776"/>
    </source>
</evidence>
<dbReference type="GO" id="GO:0004798">
    <property type="term" value="F:dTMP kinase activity"/>
    <property type="evidence" value="ECO:0007669"/>
    <property type="project" value="UniProtKB-UniRule"/>
</dbReference>
<evidence type="ECO:0000256" key="7">
    <source>
        <dbReference type="ARBA" id="ARBA00048743"/>
    </source>
</evidence>
<protein>
    <recommendedName>
        <fullName evidence="8">Thymidylate kinase</fullName>
        <ecNumber evidence="8">2.7.4.9</ecNumber>
    </recommendedName>
    <alternativeName>
        <fullName evidence="8">dTMP kinase</fullName>
    </alternativeName>
</protein>
<dbReference type="GO" id="GO:0005829">
    <property type="term" value="C:cytosol"/>
    <property type="evidence" value="ECO:0007669"/>
    <property type="project" value="TreeGrafter"/>
</dbReference>
<evidence type="ECO:0000313" key="10">
    <source>
        <dbReference type="EMBL" id="MCA9385091.1"/>
    </source>
</evidence>
<dbReference type="SUPFAM" id="SSF52540">
    <property type="entry name" value="P-loop containing nucleoside triphosphate hydrolases"/>
    <property type="match status" value="1"/>
</dbReference>
<dbReference type="EMBL" id="JAGQLH010000003">
    <property type="protein sequence ID" value="MCA9385091.1"/>
    <property type="molecule type" value="Genomic_DNA"/>
</dbReference>
<dbReference type="GO" id="GO:0006227">
    <property type="term" value="P:dUDP biosynthetic process"/>
    <property type="evidence" value="ECO:0007669"/>
    <property type="project" value="TreeGrafter"/>
</dbReference>
<organism evidence="10 11">
    <name type="scientific">Candidatus Dojkabacteria bacterium</name>
    <dbReference type="NCBI Taxonomy" id="2099670"/>
    <lineage>
        <taxon>Bacteria</taxon>
        <taxon>Candidatus Dojkabacteria</taxon>
    </lineage>
</organism>
<comment type="function">
    <text evidence="8">Phosphorylation of dTMP to form dTDP in both de novo and salvage pathways of dTTP synthesis.</text>
</comment>
<evidence type="ECO:0000259" key="9">
    <source>
        <dbReference type="Pfam" id="PF02223"/>
    </source>
</evidence>
<name>A0A955RJU0_9BACT</name>
<feature type="binding site" evidence="8">
    <location>
        <begin position="12"/>
        <end position="19"/>
    </location>
    <ligand>
        <name>ATP</name>
        <dbReference type="ChEBI" id="CHEBI:30616"/>
    </ligand>
</feature>
<proteinExistence type="inferred from homology"/>
<dbReference type="GO" id="GO:0006235">
    <property type="term" value="P:dTTP biosynthetic process"/>
    <property type="evidence" value="ECO:0007669"/>
    <property type="project" value="UniProtKB-UniRule"/>
</dbReference>
<evidence type="ECO:0000256" key="3">
    <source>
        <dbReference type="ARBA" id="ARBA00022727"/>
    </source>
</evidence>
<dbReference type="Gene3D" id="3.40.50.300">
    <property type="entry name" value="P-loop containing nucleotide triphosphate hydrolases"/>
    <property type="match status" value="1"/>
</dbReference>
<comment type="similarity">
    <text evidence="1 8">Belongs to the thymidylate kinase family.</text>
</comment>
<reference evidence="10" key="2">
    <citation type="journal article" date="2021" name="Microbiome">
        <title>Successional dynamics and alternative stable states in a saline activated sludge microbial community over 9 years.</title>
        <authorList>
            <person name="Wang Y."/>
            <person name="Ye J."/>
            <person name="Ju F."/>
            <person name="Liu L."/>
            <person name="Boyd J.A."/>
            <person name="Deng Y."/>
            <person name="Parks D.H."/>
            <person name="Jiang X."/>
            <person name="Yin X."/>
            <person name="Woodcroft B.J."/>
            <person name="Tyson G.W."/>
            <person name="Hugenholtz P."/>
            <person name="Polz M.F."/>
            <person name="Zhang T."/>
        </authorList>
    </citation>
    <scope>NUCLEOTIDE SEQUENCE</scope>
    <source>
        <strain evidence="10">HKST-UBA11</strain>
    </source>
</reference>
<dbReference type="Pfam" id="PF02223">
    <property type="entry name" value="Thymidylate_kin"/>
    <property type="match status" value="1"/>
</dbReference>
<keyword evidence="3 8" id="KW-0545">Nucleotide biosynthesis</keyword>
<evidence type="ECO:0000256" key="8">
    <source>
        <dbReference type="HAMAP-Rule" id="MF_00165"/>
    </source>
</evidence>
<sequence>MTQKGKFIIIEGTDGSGKTTQLEELKDYLETQGTTVKVIDFPQYEEFWGSMVGRFLSGEFGKLEDVNPYIIAPAYMLDQATQSKNIIEWINKGYIVLSNRYVTSSMAHQTCKFSNTEEQNKFLSWLTEAAYNHIGLIKEDITIVLSADPKISKELAQQSKHRKTNYTRGIDIAEDHESHISDSAHMYKSLCERFDTWHLIDCMNDSKIDSIENIHKKIVALITDIL</sequence>
<dbReference type="InterPro" id="IPR027417">
    <property type="entry name" value="P-loop_NTPase"/>
</dbReference>
<dbReference type="GO" id="GO:0005524">
    <property type="term" value="F:ATP binding"/>
    <property type="evidence" value="ECO:0007669"/>
    <property type="project" value="UniProtKB-UniRule"/>
</dbReference>
<dbReference type="AlphaFoldDB" id="A0A955RJU0"/>
<dbReference type="GO" id="GO:0006233">
    <property type="term" value="P:dTDP biosynthetic process"/>
    <property type="evidence" value="ECO:0007669"/>
    <property type="project" value="InterPro"/>
</dbReference>
<dbReference type="InterPro" id="IPR039430">
    <property type="entry name" value="Thymidylate_kin-like_dom"/>
</dbReference>
<comment type="caution">
    <text evidence="10">The sequence shown here is derived from an EMBL/GenBank/DDBJ whole genome shotgun (WGS) entry which is preliminary data.</text>
</comment>
<gene>
    <name evidence="8" type="primary">tmk</name>
    <name evidence="10" type="ORF">KC717_00420</name>
</gene>
<dbReference type="CDD" id="cd01672">
    <property type="entry name" value="TMPK"/>
    <property type="match status" value="1"/>
</dbReference>
<dbReference type="PANTHER" id="PTHR10344:SF4">
    <property type="entry name" value="UMP-CMP KINASE 2, MITOCHONDRIAL"/>
    <property type="match status" value="1"/>
</dbReference>
<keyword evidence="5 8" id="KW-0418">Kinase</keyword>
<evidence type="ECO:0000256" key="2">
    <source>
        <dbReference type="ARBA" id="ARBA00022679"/>
    </source>
</evidence>
<dbReference type="Proteomes" id="UP000754563">
    <property type="component" value="Unassembled WGS sequence"/>
</dbReference>
<dbReference type="PANTHER" id="PTHR10344">
    <property type="entry name" value="THYMIDYLATE KINASE"/>
    <property type="match status" value="1"/>
</dbReference>
<accession>A0A955RJU0</accession>
<keyword evidence="4 8" id="KW-0547">Nucleotide-binding</keyword>
<keyword evidence="6 8" id="KW-0067">ATP-binding</keyword>
<dbReference type="HAMAP" id="MF_00165">
    <property type="entry name" value="Thymidylate_kinase"/>
    <property type="match status" value="1"/>
</dbReference>
<reference evidence="10" key="1">
    <citation type="submission" date="2020-04" db="EMBL/GenBank/DDBJ databases">
        <authorList>
            <person name="Zhang T."/>
        </authorList>
    </citation>
    <scope>NUCLEOTIDE SEQUENCE</scope>
    <source>
        <strain evidence="10">HKST-UBA11</strain>
    </source>
</reference>
<comment type="catalytic activity">
    <reaction evidence="7 8">
        <text>dTMP + ATP = dTDP + ADP</text>
        <dbReference type="Rhea" id="RHEA:13517"/>
        <dbReference type="ChEBI" id="CHEBI:30616"/>
        <dbReference type="ChEBI" id="CHEBI:58369"/>
        <dbReference type="ChEBI" id="CHEBI:63528"/>
        <dbReference type="ChEBI" id="CHEBI:456216"/>
        <dbReference type="EC" id="2.7.4.9"/>
    </reaction>
</comment>
<evidence type="ECO:0000256" key="4">
    <source>
        <dbReference type="ARBA" id="ARBA00022741"/>
    </source>
</evidence>
<keyword evidence="2 8" id="KW-0808">Transferase</keyword>
<dbReference type="InterPro" id="IPR018094">
    <property type="entry name" value="Thymidylate_kinase"/>
</dbReference>
<evidence type="ECO:0000313" key="11">
    <source>
        <dbReference type="Proteomes" id="UP000754563"/>
    </source>
</evidence>